<dbReference type="Proteomes" id="UP000255125">
    <property type="component" value="Unassembled WGS sequence"/>
</dbReference>
<evidence type="ECO:0000256" key="1">
    <source>
        <dbReference type="SAM" id="MobiDB-lite"/>
    </source>
</evidence>
<organism evidence="2 3">
    <name type="scientific">Pseudomonas fluorescens</name>
    <dbReference type="NCBI Taxonomy" id="294"/>
    <lineage>
        <taxon>Bacteria</taxon>
        <taxon>Pseudomonadati</taxon>
        <taxon>Pseudomonadota</taxon>
        <taxon>Gammaproteobacteria</taxon>
        <taxon>Pseudomonadales</taxon>
        <taxon>Pseudomonadaceae</taxon>
        <taxon>Pseudomonas</taxon>
    </lineage>
</organism>
<evidence type="ECO:0000313" key="2">
    <source>
        <dbReference type="EMBL" id="SUD31015.1"/>
    </source>
</evidence>
<feature type="region of interest" description="Disordered" evidence="1">
    <location>
        <begin position="277"/>
        <end position="321"/>
    </location>
</feature>
<protein>
    <submittedName>
        <fullName evidence="2">Uncharacterized protein</fullName>
    </submittedName>
</protein>
<proteinExistence type="predicted"/>
<dbReference type="AlphaFoldDB" id="A0A379IDV4"/>
<dbReference type="EMBL" id="UGUS01000002">
    <property type="protein sequence ID" value="SUD31015.1"/>
    <property type="molecule type" value="Genomic_DNA"/>
</dbReference>
<accession>A0A379IDV4</accession>
<name>A0A379IDV4_PSEFL</name>
<evidence type="ECO:0000313" key="3">
    <source>
        <dbReference type="Proteomes" id="UP000255125"/>
    </source>
</evidence>
<gene>
    <name evidence="2" type="ORF">NCTC10392_02941</name>
</gene>
<sequence>MGYRPDGEKVLFEYDAYGNLLGIGNKGNYYFVKNGIDRTSPLKAITAEEFKRVVHHEVLNNLDGNSIRGFYDELLTQLEHPFNGIGDFLQLLGVDKTTADTVERYIDNPVSALLLDLNKNNQLGKVFGVDKKTMDEDLKYIGDFAQGFVPAYGQARSLGKLISMAIKNEPISEQDTRDFADALSLKPGSPARKNIKPLPKELPPKASGPVEQAHSRGPVDQALGRGQETVVADAVPPTAQGVALKEIEFEGRKYFIADKPDAGDGVHYLLRISDPRDPTRTVSSSIVAKPNDNGIWKRRGVEGGGPGRSKMPSGETPPALSPSETFMENLLQQRNNQPGAKMSVRSVAQIKAADFNIPAQIYRAHTALGDNATTGLRRAAGTNTSGDDYLAAIIKHTARQGGSGGEVMSFSARRSKAESFSREYSTNHNTVPVFTVDTTKEPGAFRTVADIILKDGQRLVEDRKVTRATLLQAAEQLNNQEFEVFYVKGDIPPQYIVP</sequence>
<reference evidence="2 3" key="1">
    <citation type="submission" date="2018-06" db="EMBL/GenBank/DDBJ databases">
        <authorList>
            <consortium name="Pathogen Informatics"/>
            <person name="Doyle S."/>
        </authorList>
    </citation>
    <scope>NUCLEOTIDE SEQUENCE [LARGE SCALE GENOMIC DNA]</scope>
    <source>
        <strain evidence="2 3">NCTC10392</strain>
    </source>
</reference>
<feature type="region of interest" description="Disordered" evidence="1">
    <location>
        <begin position="184"/>
        <end position="217"/>
    </location>
</feature>